<feature type="non-terminal residue" evidence="1">
    <location>
        <position position="1"/>
    </location>
</feature>
<keyword evidence="2" id="KW-1185">Reference proteome</keyword>
<evidence type="ECO:0000313" key="1">
    <source>
        <dbReference type="EMBL" id="KAK3061203.1"/>
    </source>
</evidence>
<reference evidence="1" key="1">
    <citation type="submission" date="2024-09" db="EMBL/GenBank/DDBJ databases">
        <title>Black Yeasts Isolated from many extreme environments.</title>
        <authorList>
            <person name="Coleine C."/>
            <person name="Stajich J.E."/>
            <person name="Selbmann L."/>
        </authorList>
    </citation>
    <scope>NUCLEOTIDE SEQUENCE</scope>
    <source>
        <strain evidence="1">CCFEE 5737</strain>
    </source>
</reference>
<dbReference type="EMBL" id="JAWDJW010008000">
    <property type="protein sequence ID" value="KAK3061203.1"/>
    <property type="molecule type" value="Genomic_DNA"/>
</dbReference>
<sequence length="150" mass="14545">LAALQNQICAMFPSPAIGGVHAQAAANGLASPDSPASGTDWANDAVPTATTTTATVTEPTDGDFSDTATVRATVATGSNGDETSTYSAESGSVAVVSTTATESVGSTTVTESETSSISIAFSTGAAVAGVRGMGWGVVEGLLGVGVMALL</sequence>
<protein>
    <submittedName>
        <fullName evidence="1">Uncharacterized protein</fullName>
    </submittedName>
</protein>
<proteinExistence type="predicted"/>
<dbReference type="Proteomes" id="UP001186974">
    <property type="component" value="Unassembled WGS sequence"/>
</dbReference>
<organism evidence="1 2">
    <name type="scientific">Coniosporium uncinatum</name>
    <dbReference type="NCBI Taxonomy" id="93489"/>
    <lineage>
        <taxon>Eukaryota</taxon>
        <taxon>Fungi</taxon>
        <taxon>Dikarya</taxon>
        <taxon>Ascomycota</taxon>
        <taxon>Pezizomycotina</taxon>
        <taxon>Dothideomycetes</taxon>
        <taxon>Dothideomycetes incertae sedis</taxon>
        <taxon>Coniosporium</taxon>
    </lineage>
</organism>
<comment type="caution">
    <text evidence="1">The sequence shown here is derived from an EMBL/GenBank/DDBJ whole genome shotgun (WGS) entry which is preliminary data.</text>
</comment>
<gene>
    <name evidence="1" type="ORF">LTS18_006797</name>
</gene>
<name>A0ACC3D3M3_9PEZI</name>
<accession>A0ACC3D3M3</accession>
<evidence type="ECO:0000313" key="2">
    <source>
        <dbReference type="Proteomes" id="UP001186974"/>
    </source>
</evidence>